<keyword evidence="3" id="KW-1185">Reference proteome</keyword>
<comment type="caution">
    <text evidence="2">The sequence shown here is derived from an EMBL/GenBank/DDBJ whole genome shotgun (WGS) entry which is preliminary data.</text>
</comment>
<dbReference type="PANTHER" id="PTHR47055">
    <property type="entry name" value="DDE_TNP_1_7 DOMAIN-CONTAINING PROTEIN"/>
    <property type="match status" value="1"/>
</dbReference>
<name>A0ABQ7QNW7_PLUXY</name>
<evidence type="ECO:0000313" key="2">
    <source>
        <dbReference type="EMBL" id="KAG7306744.1"/>
    </source>
</evidence>
<accession>A0ABQ7QNW7</accession>
<protein>
    <recommendedName>
        <fullName evidence="4">PiggyBac transposable element-derived protein domain-containing protein</fullName>
    </recommendedName>
</protein>
<feature type="region of interest" description="Disordered" evidence="1">
    <location>
        <begin position="39"/>
        <end position="60"/>
    </location>
</feature>
<dbReference type="EMBL" id="JAHIBW010000011">
    <property type="protein sequence ID" value="KAG7306744.1"/>
    <property type="molecule type" value="Genomic_DNA"/>
</dbReference>
<dbReference type="InterPro" id="IPR052638">
    <property type="entry name" value="PiggyBac_TE-derived"/>
</dbReference>
<gene>
    <name evidence="2" type="ORF">JYU34_008175</name>
</gene>
<organism evidence="2 3">
    <name type="scientific">Plutella xylostella</name>
    <name type="common">Diamondback moth</name>
    <name type="synonym">Plutella maculipennis</name>
    <dbReference type="NCBI Taxonomy" id="51655"/>
    <lineage>
        <taxon>Eukaryota</taxon>
        <taxon>Metazoa</taxon>
        <taxon>Ecdysozoa</taxon>
        <taxon>Arthropoda</taxon>
        <taxon>Hexapoda</taxon>
        <taxon>Insecta</taxon>
        <taxon>Pterygota</taxon>
        <taxon>Neoptera</taxon>
        <taxon>Endopterygota</taxon>
        <taxon>Lepidoptera</taxon>
        <taxon>Glossata</taxon>
        <taxon>Ditrysia</taxon>
        <taxon>Yponomeutoidea</taxon>
        <taxon>Plutellidae</taxon>
        <taxon>Plutella</taxon>
    </lineage>
</organism>
<evidence type="ECO:0008006" key="4">
    <source>
        <dbReference type="Google" id="ProtNLM"/>
    </source>
</evidence>
<sequence length="260" mass="30751">MSRKIFSHENSFRGLHEAIEAVLEDSDDDREYDLAIIPPNPSVVTDEEEQSDEDKVTSTLPRDVAGNVEVIVRDEGVLSSDYGSSDEEPLAAKRVRRQPNFQQQQQPPDWVKRSTSYTFDHQHTSEVQDKQDAIKKQLEDLNPIQIFETILDSDVLELIQFHFYFKITIKGWEEWMSLISPYHYTYRIGIHGKKWWWVLFTYMLDMAVSNTWRLHVLSKDDPMDQLLFRRSIARYYLRQETLKRDRPSSSRWIRPLPTEA</sequence>
<dbReference type="PANTHER" id="PTHR47055:SF3">
    <property type="entry name" value="PHORBOL-ESTER_DAG-TYPE DOMAIN-CONTAINING PROTEIN"/>
    <property type="match status" value="1"/>
</dbReference>
<proteinExistence type="predicted"/>
<reference evidence="2 3" key="1">
    <citation type="submission" date="2021-06" db="EMBL/GenBank/DDBJ databases">
        <title>A haploid diamondback moth (Plutella xylostella L.) genome assembly resolves 31 chromosomes and identifies a diamide resistance mutation.</title>
        <authorList>
            <person name="Ward C.M."/>
            <person name="Perry K.D."/>
            <person name="Baker G."/>
            <person name="Powis K."/>
            <person name="Heckel D.G."/>
            <person name="Baxter S.W."/>
        </authorList>
    </citation>
    <scope>NUCLEOTIDE SEQUENCE [LARGE SCALE GENOMIC DNA]</scope>
    <source>
        <strain evidence="2 3">LV</strain>
        <tissue evidence="2">Single pupa</tissue>
    </source>
</reference>
<evidence type="ECO:0000313" key="3">
    <source>
        <dbReference type="Proteomes" id="UP000823941"/>
    </source>
</evidence>
<dbReference type="Proteomes" id="UP000823941">
    <property type="component" value="Chromosome 11"/>
</dbReference>
<evidence type="ECO:0000256" key="1">
    <source>
        <dbReference type="SAM" id="MobiDB-lite"/>
    </source>
</evidence>